<dbReference type="Proteomes" id="UP000250831">
    <property type="component" value="Unassembled WGS sequence"/>
</dbReference>
<name>A0A363NW23_9SPHI</name>
<accession>A0A363NW23</accession>
<keyword evidence="2" id="KW-1185">Reference proteome</keyword>
<sequence length="94" mass="10063">MIGMYNTGYDAAITLTSKKSSDINLIFPTSGRRELSSGSLSLRGRSGYYATSTQSPTNTNLSNYFSTRAAPFSLASISAADKPVGINVRCIQDK</sequence>
<protein>
    <submittedName>
        <fullName evidence="1">Uncharacterized protein</fullName>
    </submittedName>
</protein>
<reference evidence="1 2" key="1">
    <citation type="submission" date="2018-04" db="EMBL/GenBank/DDBJ databases">
        <title>Sphingobacterium sp. M46 Genome.</title>
        <authorList>
            <person name="Cheng J."/>
            <person name="Li Y."/>
        </authorList>
    </citation>
    <scope>NUCLEOTIDE SEQUENCE [LARGE SCALE GENOMIC DNA]</scope>
    <source>
        <strain evidence="1 2">M46</strain>
    </source>
</reference>
<evidence type="ECO:0000313" key="2">
    <source>
        <dbReference type="Proteomes" id="UP000250831"/>
    </source>
</evidence>
<evidence type="ECO:0000313" key="1">
    <source>
        <dbReference type="EMBL" id="PUV25012.1"/>
    </source>
</evidence>
<gene>
    <name evidence="1" type="ORF">DCO56_08695</name>
</gene>
<proteinExistence type="predicted"/>
<comment type="caution">
    <text evidence="1">The sequence shown here is derived from an EMBL/GenBank/DDBJ whole genome shotgun (WGS) entry which is preliminary data.</text>
</comment>
<organism evidence="1 2">
    <name type="scientific">Sphingobacterium athyrii</name>
    <dbReference type="NCBI Taxonomy" id="2152717"/>
    <lineage>
        <taxon>Bacteria</taxon>
        <taxon>Pseudomonadati</taxon>
        <taxon>Bacteroidota</taxon>
        <taxon>Sphingobacteriia</taxon>
        <taxon>Sphingobacteriales</taxon>
        <taxon>Sphingobacteriaceae</taxon>
        <taxon>Sphingobacterium</taxon>
    </lineage>
</organism>
<dbReference type="EMBL" id="QCXX01000002">
    <property type="protein sequence ID" value="PUV25012.1"/>
    <property type="molecule type" value="Genomic_DNA"/>
</dbReference>
<dbReference type="AlphaFoldDB" id="A0A363NW23"/>
<dbReference type="RefSeq" id="WP_108633344.1">
    <property type="nucleotide sequence ID" value="NZ_QCXX01000002.1"/>
</dbReference>